<organism evidence="1 2">
    <name type="scientific">Onychostoma macrolepis</name>
    <dbReference type="NCBI Taxonomy" id="369639"/>
    <lineage>
        <taxon>Eukaryota</taxon>
        <taxon>Metazoa</taxon>
        <taxon>Chordata</taxon>
        <taxon>Craniata</taxon>
        <taxon>Vertebrata</taxon>
        <taxon>Euteleostomi</taxon>
        <taxon>Actinopterygii</taxon>
        <taxon>Neopterygii</taxon>
        <taxon>Teleostei</taxon>
        <taxon>Ostariophysi</taxon>
        <taxon>Cypriniformes</taxon>
        <taxon>Cyprinidae</taxon>
        <taxon>Acrossocheilinae</taxon>
        <taxon>Onychostoma</taxon>
    </lineage>
</organism>
<proteinExistence type="predicted"/>
<protein>
    <submittedName>
        <fullName evidence="1">Uncharacterized protein</fullName>
    </submittedName>
</protein>
<gene>
    <name evidence="1" type="ORF">G5714_004023</name>
</gene>
<sequence length="194" mass="22170">MQILSQMQEVHIRHLCLLASPETPRTCGDWWQGVCTGPQTQPIDNLLNKQRGKKDILRSMQQWSTIPLLIQTACSIRPQNCTFHTGSKTTSVPVVTMKPADVNPPAPALTTLLTHETIETIVLWSGSSNLSRRRLVLLVDSQRWFLYPLFLISKALSGTSTVPQRTCRKMTWKEFKESAFYEMERQRCVAEKKK</sequence>
<reference evidence="1 2" key="1">
    <citation type="submission" date="2020-04" db="EMBL/GenBank/DDBJ databases">
        <title>Chromosome-level genome assembly of a cyprinid fish Onychostoma macrolepis by integration of Nanopore Sequencing, Bionano and Hi-C technology.</title>
        <authorList>
            <person name="Wang D."/>
        </authorList>
    </citation>
    <scope>NUCLEOTIDE SEQUENCE [LARGE SCALE GENOMIC DNA]</scope>
    <source>
        <strain evidence="1">SWU-2019</strain>
        <tissue evidence="1">Muscle</tissue>
    </source>
</reference>
<keyword evidence="2" id="KW-1185">Reference proteome</keyword>
<dbReference type="Proteomes" id="UP000579812">
    <property type="component" value="Unassembled WGS sequence"/>
</dbReference>
<name>A0A7J6DCD9_9TELE</name>
<accession>A0A7J6DCD9</accession>
<dbReference type="EMBL" id="JAAMOB010000003">
    <property type="protein sequence ID" value="KAF4116534.1"/>
    <property type="molecule type" value="Genomic_DNA"/>
</dbReference>
<dbReference type="AlphaFoldDB" id="A0A7J6DCD9"/>
<comment type="caution">
    <text evidence="1">The sequence shown here is derived from an EMBL/GenBank/DDBJ whole genome shotgun (WGS) entry which is preliminary data.</text>
</comment>
<evidence type="ECO:0000313" key="1">
    <source>
        <dbReference type="EMBL" id="KAF4116534.1"/>
    </source>
</evidence>
<evidence type="ECO:0000313" key="2">
    <source>
        <dbReference type="Proteomes" id="UP000579812"/>
    </source>
</evidence>